<accession>A0ABT6AH88</accession>
<dbReference type="Gene3D" id="1.10.443.10">
    <property type="entry name" value="Intergrase catalytic core"/>
    <property type="match status" value="1"/>
</dbReference>
<dbReference type="InterPro" id="IPR011010">
    <property type="entry name" value="DNA_brk_join_enz"/>
</dbReference>
<name>A0ABT6AH88_9BURK</name>
<keyword evidence="3" id="KW-1185">Reference proteome</keyword>
<protein>
    <submittedName>
        <fullName evidence="2">Site-specific integrase</fullName>
    </submittedName>
</protein>
<dbReference type="InterPro" id="IPR013762">
    <property type="entry name" value="Integrase-like_cat_sf"/>
</dbReference>
<evidence type="ECO:0000256" key="1">
    <source>
        <dbReference type="ARBA" id="ARBA00023172"/>
    </source>
</evidence>
<dbReference type="Proteomes" id="UP001216674">
    <property type="component" value="Unassembled WGS sequence"/>
</dbReference>
<sequence>MNGEQSETSQDASLAQSVTMLKAVLEGGTYQAVAAERGVSRTAVERRVKSVAAKLCAIVGIPGLNEDGATAVRRLRQHRHAILSALDAYDPLDCIEPEKVRVLTGEEILQGAQRVLRRSRQPWHDGSLYYLLFTTGAWPLEIARLEVRDYLNAAGEVRRVSEWRADVTIKSRARPLYFASRRLDECFQCYLAERLAQGLGLGRDGAFRGLDPHSRLFLSTSGRGFEITPYGEGGRQRFRCRPILETYRRLFRYAGFKQMSAMAVRHTVAARLYARGADEGQVGLLLGIGERSAVREMFPRPQPGLDELVVDLI</sequence>
<evidence type="ECO:0000313" key="3">
    <source>
        <dbReference type="Proteomes" id="UP001216674"/>
    </source>
</evidence>
<organism evidence="2 3">
    <name type="scientific">Cupriavidus basilensis</name>
    <dbReference type="NCBI Taxonomy" id="68895"/>
    <lineage>
        <taxon>Bacteria</taxon>
        <taxon>Pseudomonadati</taxon>
        <taxon>Pseudomonadota</taxon>
        <taxon>Betaproteobacteria</taxon>
        <taxon>Burkholderiales</taxon>
        <taxon>Burkholderiaceae</taxon>
        <taxon>Cupriavidus</taxon>
    </lineage>
</organism>
<dbReference type="RefSeq" id="WP_276263696.1">
    <property type="nucleotide sequence ID" value="NZ_JARJLM010000050.1"/>
</dbReference>
<dbReference type="SUPFAM" id="SSF56349">
    <property type="entry name" value="DNA breaking-rejoining enzymes"/>
    <property type="match status" value="1"/>
</dbReference>
<gene>
    <name evidence="2" type="ORF">P3W85_03195</name>
</gene>
<evidence type="ECO:0000313" key="2">
    <source>
        <dbReference type="EMBL" id="MDF3831965.1"/>
    </source>
</evidence>
<reference evidence="2 3" key="1">
    <citation type="submission" date="2023-03" db="EMBL/GenBank/DDBJ databases">
        <title>Draft assemblies of triclosan tolerant bacteria isolated from returned activated sludge.</title>
        <authorList>
            <person name="Van Hamelsveld S."/>
        </authorList>
    </citation>
    <scope>NUCLEOTIDE SEQUENCE [LARGE SCALE GENOMIC DNA]</scope>
    <source>
        <strain evidence="2 3">GW210010_S58</strain>
    </source>
</reference>
<proteinExistence type="predicted"/>
<comment type="caution">
    <text evidence="2">The sequence shown here is derived from an EMBL/GenBank/DDBJ whole genome shotgun (WGS) entry which is preliminary data.</text>
</comment>
<dbReference type="EMBL" id="JARJLM010000050">
    <property type="protein sequence ID" value="MDF3831965.1"/>
    <property type="molecule type" value="Genomic_DNA"/>
</dbReference>
<keyword evidence="1" id="KW-0233">DNA recombination</keyword>